<accession>A0A6M3IP02</accession>
<dbReference type="Gene3D" id="3.40.50.150">
    <property type="entry name" value="Vaccinia Virus protein VP39"/>
    <property type="match status" value="1"/>
</dbReference>
<organism evidence="1">
    <name type="scientific">viral metagenome</name>
    <dbReference type="NCBI Taxonomy" id="1070528"/>
    <lineage>
        <taxon>unclassified sequences</taxon>
        <taxon>metagenomes</taxon>
        <taxon>organismal metagenomes</taxon>
    </lineage>
</organism>
<name>A0A6M3IP02_9ZZZZ</name>
<dbReference type="EMBL" id="MT141345">
    <property type="protein sequence ID" value="QJA58898.1"/>
    <property type="molecule type" value="Genomic_DNA"/>
</dbReference>
<evidence type="ECO:0000313" key="1">
    <source>
        <dbReference type="EMBL" id="QJA58898.1"/>
    </source>
</evidence>
<dbReference type="GO" id="GO:0008168">
    <property type="term" value="F:methyltransferase activity"/>
    <property type="evidence" value="ECO:0007669"/>
    <property type="project" value="UniProtKB-KW"/>
</dbReference>
<dbReference type="InterPro" id="IPR029063">
    <property type="entry name" value="SAM-dependent_MTases_sf"/>
</dbReference>
<dbReference type="SUPFAM" id="SSF53335">
    <property type="entry name" value="S-adenosyl-L-methionine-dependent methyltransferases"/>
    <property type="match status" value="1"/>
</dbReference>
<reference evidence="1" key="1">
    <citation type="submission" date="2020-03" db="EMBL/GenBank/DDBJ databases">
        <title>The deep terrestrial virosphere.</title>
        <authorList>
            <person name="Holmfeldt K."/>
            <person name="Nilsson E."/>
            <person name="Simone D."/>
            <person name="Lopez-Fernandez M."/>
            <person name="Wu X."/>
            <person name="de Brujin I."/>
            <person name="Lundin D."/>
            <person name="Andersson A."/>
            <person name="Bertilsson S."/>
            <person name="Dopson M."/>
        </authorList>
    </citation>
    <scope>NUCLEOTIDE SEQUENCE</scope>
    <source>
        <strain evidence="1">MM415B01386</strain>
    </source>
</reference>
<sequence length="199" mass="22314">MSAVPLDIGQVASRKEIMKALPRGLVGAEVGVWRGTFSQVILKYCCPKILYLFDNWFEGTDKGTYAYDEPIKCLHAVRGMMVRNRRAIIAGVLRPLCGLSPAVSALLPDEHLDFVYIDASHDYESHKADLAAWVPKVRPGGLIACHDYNVEGSSEAFWNRQVWGVGRAMREYCAEHGIEELRHTEDLVQTGYFVKPMEA</sequence>
<keyword evidence="1" id="KW-0808">Transferase</keyword>
<dbReference type="GO" id="GO:0032259">
    <property type="term" value="P:methylation"/>
    <property type="evidence" value="ECO:0007669"/>
    <property type="project" value="UniProtKB-KW"/>
</dbReference>
<keyword evidence="1" id="KW-0489">Methyltransferase</keyword>
<dbReference type="Pfam" id="PF13578">
    <property type="entry name" value="Methyltransf_24"/>
    <property type="match status" value="1"/>
</dbReference>
<protein>
    <submittedName>
        <fullName evidence="1">Putative methyltransferase</fullName>
    </submittedName>
</protein>
<dbReference type="AlphaFoldDB" id="A0A6M3IP02"/>
<proteinExistence type="predicted"/>
<gene>
    <name evidence="1" type="ORF">MM415B01386_0016</name>
</gene>